<evidence type="ECO:0000313" key="2">
    <source>
        <dbReference type="Proteomes" id="UP001164705"/>
    </source>
</evidence>
<dbReference type="Pfam" id="PF21857">
    <property type="entry name" value="DUF6913"/>
    <property type="match status" value="1"/>
</dbReference>
<name>A0A9E8MW47_9FLAO</name>
<dbReference type="InterPro" id="IPR054207">
    <property type="entry name" value="DUF6913"/>
</dbReference>
<gene>
    <name evidence="1" type="ORF">N7U66_19990</name>
</gene>
<accession>A0A9E8MW47</accession>
<dbReference type="KEGG" id="lnu:N7U66_19990"/>
<keyword evidence="2" id="KW-1185">Reference proteome</keyword>
<evidence type="ECO:0000313" key="1">
    <source>
        <dbReference type="EMBL" id="WAC02050.1"/>
    </source>
</evidence>
<reference evidence="1" key="1">
    <citation type="submission" date="2022-11" db="EMBL/GenBank/DDBJ databases">
        <title>Lacinutrix neustonica HL-RS19T sp. nov., isolated from the surface microlayer sample of brackish Lake Shihwa.</title>
        <authorList>
            <person name="Choi J.Y."/>
            <person name="Hwang C.Y."/>
        </authorList>
    </citation>
    <scope>NUCLEOTIDE SEQUENCE</scope>
    <source>
        <strain evidence="1">HL-RS19</strain>
    </source>
</reference>
<protein>
    <submittedName>
        <fullName evidence="1">Uncharacterized protein</fullName>
    </submittedName>
</protein>
<proteinExistence type="predicted"/>
<organism evidence="1 2">
    <name type="scientific">Lacinutrix neustonica</name>
    <dbReference type="NCBI Taxonomy" id="2980107"/>
    <lineage>
        <taxon>Bacteria</taxon>
        <taxon>Pseudomonadati</taxon>
        <taxon>Bacteroidota</taxon>
        <taxon>Flavobacteriia</taxon>
        <taxon>Flavobacteriales</taxon>
        <taxon>Flavobacteriaceae</taxon>
        <taxon>Lacinutrix</taxon>
    </lineage>
</organism>
<dbReference type="RefSeq" id="WP_267676648.1">
    <property type="nucleotide sequence ID" value="NZ_CP113088.1"/>
</dbReference>
<dbReference type="AlphaFoldDB" id="A0A9E8MW47"/>
<dbReference type="Proteomes" id="UP001164705">
    <property type="component" value="Chromosome"/>
</dbReference>
<dbReference type="EMBL" id="CP113088">
    <property type="protein sequence ID" value="WAC02050.1"/>
    <property type="molecule type" value="Genomic_DNA"/>
</dbReference>
<sequence>MILKGFKEKSNKKYIDKKLKSRVISQDNSRIKKVGVLINKDEAIDVKWFDTLADALKVTSNNFQLIVFTKEKRSENVSFNNTYNEKNIGWGGTIKHPDLERFINSDFDLLISYYTEESIHLKLITTASNAKFKVGLLQEDERLNDLIIKTDLKDYNTFETELLKYLKILNKL</sequence>